<comment type="caution">
    <text evidence="3">The sequence shown here is derived from an EMBL/GenBank/DDBJ whole genome shotgun (WGS) entry which is preliminary data.</text>
</comment>
<evidence type="ECO:0000313" key="3">
    <source>
        <dbReference type="EMBL" id="NVH59180.1"/>
    </source>
</evidence>
<proteinExistence type="predicted"/>
<reference evidence="3" key="2">
    <citation type="submission" date="2020-02" db="EMBL/GenBank/DDBJ databases">
        <authorList>
            <person name="Littmann E."/>
            <person name="Sorbara M."/>
        </authorList>
    </citation>
    <scope>NUCLEOTIDE SEQUENCE</scope>
    <source>
        <strain evidence="3">MSK.17.11</strain>
        <strain evidence="2">MSK.17.38</strain>
    </source>
</reference>
<gene>
    <name evidence="3" type="ORF">G5A66_11165</name>
    <name evidence="2" type="ORF">G5A75_11235</name>
</gene>
<reference evidence="4 5" key="1">
    <citation type="journal article" date="2020" name="Cell Host Microbe">
        <title>Functional and Genomic Variation between Human-Derived Isolates of Lachnospiraceae Reveals Inter- and Intra-Species Diversity.</title>
        <authorList>
            <person name="Sorbara M.T."/>
            <person name="Littmann E.R."/>
            <person name="Fontana E."/>
            <person name="Moody T.U."/>
            <person name="Kohout C.E."/>
            <person name="Gjonbalaj M."/>
            <person name="Eaton V."/>
            <person name="Seok R."/>
            <person name="Leiner I.M."/>
            <person name="Pamer E.G."/>
        </authorList>
    </citation>
    <scope>NUCLEOTIDE SEQUENCE [LARGE SCALE GENOMIC DNA]</scope>
    <source>
        <strain evidence="3 4">MSK.17.11</strain>
        <strain evidence="2 5">MSK.17.38</strain>
    </source>
</reference>
<dbReference type="EMBL" id="JAAIUO010000009">
    <property type="protein sequence ID" value="NSK15417.1"/>
    <property type="molecule type" value="Genomic_DNA"/>
</dbReference>
<evidence type="ECO:0000259" key="1">
    <source>
        <dbReference type="Pfam" id="PF08759"/>
    </source>
</evidence>
<evidence type="ECO:0000313" key="2">
    <source>
        <dbReference type="EMBL" id="NSK15417.1"/>
    </source>
</evidence>
<name>A0A850HMD7_9FIRM</name>
<keyword evidence="4" id="KW-1185">Reference proteome</keyword>
<protein>
    <submittedName>
        <fullName evidence="3">DUF1792 domain-containing protein</fullName>
    </submittedName>
</protein>
<organism evidence="3 4">
    <name type="scientific">Dorea phocaeensis</name>
    <dbReference type="NCBI Taxonomy" id="2040291"/>
    <lineage>
        <taxon>Bacteria</taxon>
        <taxon>Bacillati</taxon>
        <taxon>Bacillota</taxon>
        <taxon>Clostridia</taxon>
        <taxon>Lachnospirales</taxon>
        <taxon>Lachnospiraceae</taxon>
        <taxon>Dorea</taxon>
    </lineage>
</organism>
<feature type="domain" description="Glycosyltransferase GT-D fold" evidence="1">
    <location>
        <begin position="43"/>
        <end position="243"/>
    </location>
</feature>
<evidence type="ECO:0000313" key="5">
    <source>
        <dbReference type="Proteomes" id="UP000701680"/>
    </source>
</evidence>
<dbReference type="InterPro" id="IPR014869">
    <property type="entry name" value="GT-D"/>
</dbReference>
<dbReference type="RefSeq" id="WP_173815071.1">
    <property type="nucleotide sequence ID" value="NZ_JAAITX010000009.1"/>
</dbReference>
<dbReference type="Proteomes" id="UP000701680">
    <property type="component" value="Unassembled WGS sequence"/>
</dbReference>
<dbReference type="Proteomes" id="UP000528555">
    <property type="component" value="Unassembled WGS sequence"/>
</dbReference>
<dbReference type="EMBL" id="JAAITX010000009">
    <property type="protein sequence ID" value="NVH59180.1"/>
    <property type="molecule type" value="Genomic_DNA"/>
</dbReference>
<dbReference type="Pfam" id="PF08759">
    <property type="entry name" value="GT-D"/>
    <property type="match status" value="1"/>
</dbReference>
<sequence>MLYRIKIWISVLYSLSMTFFGVKSNVLDAEDTVQRILEGKSLIRFGDGEFGIYRGKNIHYQQYSNDLKEKFEEIKETFESEDDTCPYLLAVPKKFIQCAGTSLCKKRVLVSSWAEARYYFKKNFDLTKTYGDAFLFERKNISVYEKIWNAENDRKKIIFIHNSEVYAEQFQKKYNRKVWFVQCPPRNAFEKIEELRNAINSLIELHNLGKDEVQIVVSAGPAGKVLVYEFSGKGYQSIDAGHCWDEPLESE</sequence>
<dbReference type="AlphaFoldDB" id="A0A850HMD7"/>
<accession>A0A850HMD7</accession>
<evidence type="ECO:0000313" key="4">
    <source>
        <dbReference type="Proteomes" id="UP000528555"/>
    </source>
</evidence>